<dbReference type="InterPro" id="IPR051409">
    <property type="entry name" value="Atypical_kinase_ADCK"/>
</dbReference>
<evidence type="ECO:0000313" key="7">
    <source>
        <dbReference type="EMBL" id="MCX2980409.1"/>
    </source>
</evidence>
<sequence>MPSKSKRWKLPALQRSVTASLAGLRAGSALAADGVVQSIRQRGAGSEQTASSSDFARREARRFVDELGRLKGTYIKIGQMLAMFGEHFLPPALTEALHELESQTEPLAWEQMQKVLQADLGASVAALDIEPIALAAASIGQVHRATITATGEQICLKVQYPGLAEVIDQDFDAVVRMLRLARWIKGGRELDAWLESMREHLHTEIDYLREASFCRQMGQWVAALNSDVAYHVPRVIDEYSGPQVLAMEYIEGSLVNGEAVLGLSQRRRTRLGKAMLELFFLELFEWGVLQSDPNFGNYLIEIDPRKRGAADKLALLDFGSMLECPEYFLVHLRNTIAFGFTGDRAGIAGALTGLGCLPADASDEARELFVDFCLHLLEPLQDPKHLPAERLNAAGEYCWGKSALLRRAGKQAAKNAASSHFTVPSREFALIARKLSGVFTFISVLGAEFNGYAVALPYIQPWLEQRSGESIGR</sequence>
<dbReference type="InterPro" id="IPR034646">
    <property type="entry name" value="ADCK3_dom"/>
</dbReference>
<protein>
    <submittedName>
        <fullName evidence="7">AarF/ABC1/UbiB kinase family protein</fullName>
    </submittedName>
</protein>
<dbReference type="Proteomes" id="UP001143362">
    <property type="component" value="Unassembled WGS sequence"/>
</dbReference>
<feature type="signal peptide" evidence="5">
    <location>
        <begin position="1"/>
        <end position="31"/>
    </location>
</feature>
<dbReference type="CDD" id="cd13970">
    <property type="entry name" value="ABC1_ADCK3"/>
    <property type="match status" value="1"/>
</dbReference>
<dbReference type="InterPro" id="IPR004147">
    <property type="entry name" value="ABC1_dom"/>
</dbReference>
<keyword evidence="8" id="KW-1185">Reference proteome</keyword>
<keyword evidence="3" id="KW-0547">Nucleotide-binding</keyword>
<dbReference type="GO" id="GO:0016301">
    <property type="term" value="F:kinase activity"/>
    <property type="evidence" value="ECO:0007669"/>
    <property type="project" value="UniProtKB-KW"/>
</dbReference>
<dbReference type="EMBL" id="SHNN01000001">
    <property type="protein sequence ID" value="MCX2980409.1"/>
    <property type="molecule type" value="Genomic_DNA"/>
</dbReference>
<keyword evidence="2" id="KW-0808">Transferase</keyword>
<feature type="domain" description="ABC1 atypical kinase-like" evidence="6">
    <location>
        <begin position="100"/>
        <end position="348"/>
    </location>
</feature>
<dbReference type="RefSeq" id="WP_279244386.1">
    <property type="nucleotide sequence ID" value="NZ_SHNN01000001.1"/>
</dbReference>
<gene>
    <name evidence="7" type="ORF">EYC98_05925</name>
</gene>
<accession>A0ABT3TDS8</accession>
<dbReference type="Pfam" id="PF03109">
    <property type="entry name" value="ABC1"/>
    <property type="match status" value="1"/>
</dbReference>
<comment type="similarity">
    <text evidence="1">Belongs to the protein kinase superfamily. ADCK protein kinase family.</text>
</comment>
<evidence type="ECO:0000256" key="5">
    <source>
        <dbReference type="SAM" id="SignalP"/>
    </source>
</evidence>
<reference evidence="7" key="1">
    <citation type="submission" date="2019-02" db="EMBL/GenBank/DDBJ databases">
        <authorList>
            <person name="Li S.-H."/>
        </authorList>
    </citation>
    <scope>NUCLEOTIDE SEQUENCE</scope>
    <source>
        <strain evidence="7">IMCC14734</strain>
    </source>
</reference>
<evidence type="ECO:0000259" key="6">
    <source>
        <dbReference type="Pfam" id="PF03109"/>
    </source>
</evidence>
<dbReference type="SUPFAM" id="SSF56112">
    <property type="entry name" value="Protein kinase-like (PK-like)"/>
    <property type="match status" value="1"/>
</dbReference>
<organism evidence="7 8">
    <name type="scientific">Candidatus Litorirhabdus singularis</name>
    <dbReference type="NCBI Taxonomy" id="2518993"/>
    <lineage>
        <taxon>Bacteria</taxon>
        <taxon>Pseudomonadati</taxon>
        <taxon>Pseudomonadota</taxon>
        <taxon>Gammaproteobacteria</taxon>
        <taxon>Cellvibrionales</taxon>
        <taxon>Halieaceae</taxon>
        <taxon>Candidatus Litorirhabdus</taxon>
    </lineage>
</organism>
<evidence type="ECO:0000256" key="3">
    <source>
        <dbReference type="ARBA" id="ARBA00022741"/>
    </source>
</evidence>
<evidence type="ECO:0000256" key="2">
    <source>
        <dbReference type="ARBA" id="ARBA00022679"/>
    </source>
</evidence>
<comment type="caution">
    <text evidence="7">The sequence shown here is derived from an EMBL/GenBank/DDBJ whole genome shotgun (WGS) entry which is preliminary data.</text>
</comment>
<keyword evidence="5" id="KW-0732">Signal</keyword>
<dbReference type="InterPro" id="IPR011009">
    <property type="entry name" value="Kinase-like_dom_sf"/>
</dbReference>
<feature type="chain" id="PRO_5045406775" evidence="5">
    <location>
        <begin position="32"/>
        <end position="473"/>
    </location>
</feature>
<evidence type="ECO:0000256" key="1">
    <source>
        <dbReference type="ARBA" id="ARBA00009670"/>
    </source>
</evidence>
<evidence type="ECO:0000256" key="4">
    <source>
        <dbReference type="ARBA" id="ARBA00022840"/>
    </source>
</evidence>
<keyword evidence="4" id="KW-0067">ATP-binding</keyword>
<evidence type="ECO:0000313" key="8">
    <source>
        <dbReference type="Proteomes" id="UP001143362"/>
    </source>
</evidence>
<dbReference type="PANTHER" id="PTHR43851:SF3">
    <property type="entry name" value="COENZYME Q8"/>
    <property type="match status" value="1"/>
</dbReference>
<name>A0ABT3TDS8_9GAMM</name>
<proteinExistence type="inferred from homology"/>
<keyword evidence="7" id="KW-0418">Kinase</keyword>
<dbReference type="PANTHER" id="PTHR43851">
    <property type="match status" value="1"/>
</dbReference>